<dbReference type="PANTHER" id="PTHR12789:SF0">
    <property type="entry name" value="DENSITY-REGULATED PROTEIN"/>
    <property type="match status" value="1"/>
</dbReference>
<dbReference type="InterPro" id="IPR005873">
    <property type="entry name" value="DENR_eukaryotes"/>
</dbReference>
<sequence length="197" mass="21955">MADVEESSAQTELQSRHVVYCGVCSLPPEYCEYGGTVKKCQEWLEKKYPDMYERLWSEDALAAATSTLSVDAQKRAAKDATKKAAKAEALEAKQNETLASSKIRIKRVERNKRKYVTEIQGLEAFGLELKKVAKEFGSKFATGSSVTKVASGGQEITVQGDVSEDVREFLIKTYKNIPRKNIVLEEPKKKKAEPAEV</sequence>
<evidence type="ECO:0000256" key="2">
    <source>
        <dbReference type="ARBA" id="ARBA00011742"/>
    </source>
</evidence>
<comment type="domain">
    <text evidence="4">The SUI1 domain may be involved in RNA binding.</text>
</comment>
<keyword evidence="4" id="KW-0689">Ribosomal protein</keyword>
<evidence type="ECO:0000256" key="1">
    <source>
        <dbReference type="ARBA" id="ARBA00007514"/>
    </source>
</evidence>
<dbReference type="InterPro" id="IPR001950">
    <property type="entry name" value="SUI1"/>
</dbReference>
<accession>A0A8H2W3F9</accession>
<dbReference type="GO" id="GO:0005737">
    <property type="term" value="C:cytoplasm"/>
    <property type="evidence" value="ECO:0007669"/>
    <property type="project" value="UniProtKB-SubCell"/>
</dbReference>
<dbReference type="OrthoDB" id="277199at2759"/>
<dbReference type="Pfam" id="PF21023">
    <property type="entry name" value="DENR_N"/>
    <property type="match status" value="1"/>
</dbReference>
<dbReference type="EMBL" id="CAJHIA010000036">
    <property type="protein sequence ID" value="CAD6451254.1"/>
    <property type="molecule type" value="Genomic_DNA"/>
</dbReference>
<feature type="domain" description="SUI1" evidence="5">
    <location>
        <begin position="103"/>
        <end position="174"/>
    </location>
</feature>
<dbReference type="Proteomes" id="UP000624404">
    <property type="component" value="Unassembled WGS sequence"/>
</dbReference>
<keyword evidence="7" id="KW-1185">Reference proteome</keyword>
<dbReference type="AlphaFoldDB" id="A0A8H2W3F9"/>
<dbReference type="FunFam" id="3.30.780.10:FF:000032">
    <property type="entry name" value="Translation machinery-associated protein 22"/>
    <property type="match status" value="1"/>
</dbReference>
<dbReference type="InterPro" id="IPR036877">
    <property type="entry name" value="SUI1_dom_sf"/>
</dbReference>
<proteinExistence type="inferred from homology"/>
<dbReference type="PROSITE" id="PS50296">
    <property type="entry name" value="SUI1"/>
    <property type="match status" value="1"/>
</dbReference>
<dbReference type="NCBIfam" id="TIGR01159">
    <property type="entry name" value="DRP1"/>
    <property type="match status" value="1"/>
</dbReference>
<evidence type="ECO:0000313" key="7">
    <source>
        <dbReference type="Proteomes" id="UP000624404"/>
    </source>
</evidence>
<dbReference type="GO" id="GO:0003743">
    <property type="term" value="F:translation initiation factor activity"/>
    <property type="evidence" value="ECO:0007669"/>
    <property type="project" value="InterPro"/>
</dbReference>
<organism evidence="6 7">
    <name type="scientific">Sclerotinia trifoliorum</name>
    <dbReference type="NCBI Taxonomy" id="28548"/>
    <lineage>
        <taxon>Eukaryota</taxon>
        <taxon>Fungi</taxon>
        <taxon>Dikarya</taxon>
        <taxon>Ascomycota</taxon>
        <taxon>Pezizomycotina</taxon>
        <taxon>Leotiomycetes</taxon>
        <taxon>Helotiales</taxon>
        <taxon>Sclerotiniaceae</taxon>
        <taxon>Sclerotinia</taxon>
    </lineage>
</organism>
<comment type="similarity">
    <text evidence="1 4">Belongs to the DENR family.</text>
</comment>
<dbReference type="GO" id="GO:0002188">
    <property type="term" value="P:translation reinitiation"/>
    <property type="evidence" value="ECO:0007669"/>
    <property type="project" value="TreeGrafter"/>
</dbReference>
<dbReference type="InterPro" id="IPR048517">
    <property type="entry name" value="DENR_N"/>
</dbReference>
<comment type="caution">
    <text evidence="6">The sequence shown here is derived from an EMBL/GenBank/DDBJ whole genome shotgun (WGS) entry which is preliminary data.</text>
</comment>
<dbReference type="Gene3D" id="3.30.780.10">
    <property type="entry name" value="SUI1-like domain"/>
    <property type="match status" value="1"/>
</dbReference>
<dbReference type="CDD" id="cd11607">
    <property type="entry name" value="DENR_C"/>
    <property type="match status" value="1"/>
</dbReference>
<protein>
    <recommendedName>
        <fullName evidence="3 4">Translation machinery-associated protein 22</fullName>
    </recommendedName>
</protein>
<dbReference type="SUPFAM" id="SSF55159">
    <property type="entry name" value="eIF1-like"/>
    <property type="match status" value="1"/>
</dbReference>
<gene>
    <name evidence="6" type="ORF">SCLTRI_LOCUS9501</name>
</gene>
<keyword evidence="4" id="KW-0963">Cytoplasm</keyword>
<evidence type="ECO:0000256" key="4">
    <source>
        <dbReference type="RuleBase" id="RU361273"/>
    </source>
</evidence>
<evidence type="ECO:0000259" key="5">
    <source>
        <dbReference type="PROSITE" id="PS50296"/>
    </source>
</evidence>
<dbReference type="GO" id="GO:0001731">
    <property type="term" value="P:formation of translation preinitiation complex"/>
    <property type="evidence" value="ECO:0007669"/>
    <property type="project" value="TreeGrafter"/>
</dbReference>
<dbReference type="InterPro" id="IPR046447">
    <property type="entry name" value="DENR_C"/>
</dbReference>
<evidence type="ECO:0000313" key="6">
    <source>
        <dbReference type="EMBL" id="CAD6451254.1"/>
    </source>
</evidence>
<evidence type="ECO:0000256" key="3">
    <source>
        <dbReference type="ARBA" id="ARBA00020058"/>
    </source>
</evidence>
<dbReference type="GO" id="GO:0005840">
    <property type="term" value="C:ribosome"/>
    <property type="evidence" value="ECO:0007669"/>
    <property type="project" value="UniProtKB-KW"/>
</dbReference>
<comment type="subunit">
    <text evidence="2 4">Interacts with the 40S ribosomal subunit.</text>
</comment>
<dbReference type="Pfam" id="PF01253">
    <property type="entry name" value="SUI1"/>
    <property type="match status" value="1"/>
</dbReference>
<reference evidence="6" key="1">
    <citation type="submission" date="2020-10" db="EMBL/GenBank/DDBJ databases">
        <authorList>
            <person name="Kusch S."/>
        </authorList>
    </citation>
    <scope>NUCLEOTIDE SEQUENCE</scope>
    <source>
        <strain evidence="6">SwB9</strain>
    </source>
</reference>
<dbReference type="PANTHER" id="PTHR12789">
    <property type="entry name" value="DENSITY-REGULATED PROTEIN HOMOLOG"/>
    <property type="match status" value="1"/>
</dbReference>
<keyword evidence="4" id="KW-0687">Ribonucleoprotein</keyword>
<dbReference type="GO" id="GO:0003729">
    <property type="term" value="F:mRNA binding"/>
    <property type="evidence" value="ECO:0007669"/>
    <property type="project" value="TreeGrafter"/>
</dbReference>
<dbReference type="GO" id="GO:1990904">
    <property type="term" value="C:ribonucleoprotein complex"/>
    <property type="evidence" value="ECO:0007669"/>
    <property type="project" value="UniProtKB-KW"/>
</dbReference>
<dbReference type="InterPro" id="IPR050318">
    <property type="entry name" value="DENR/SUI1_TIF"/>
</dbReference>
<comment type="subcellular location">
    <subcellularLocation>
        <location evidence="4">Cytoplasm</location>
    </subcellularLocation>
</comment>
<name>A0A8H2W3F9_9HELO</name>